<dbReference type="CDD" id="cd07208">
    <property type="entry name" value="Pat_hypo_Ecoli_yjju_like"/>
    <property type="match status" value="1"/>
</dbReference>
<dbReference type="Pfam" id="PF19890">
    <property type="entry name" value="DUF6363"/>
    <property type="match status" value="1"/>
</dbReference>
<gene>
    <name evidence="6" type="ORF">H9865_00355</name>
</gene>
<organism evidence="6 7">
    <name type="scientific">Candidatus Allofournierella pullicola</name>
    <dbReference type="NCBI Taxonomy" id="2838596"/>
    <lineage>
        <taxon>Bacteria</taxon>
        <taxon>Bacillati</taxon>
        <taxon>Bacillota</taxon>
        <taxon>Clostridia</taxon>
        <taxon>Eubacteriales</taxon>
        <taxon>Oscillospiraceae</taxon>
        <taxon>Allofournierella</taxon>
    </lineage>
</organism>
<evidence type="ECO:0000256" key="4">
    <source>
        <dbReference type="PROSITE-ProRule" id="PRU01161"/>
    </source>
</evidence>
<feature type="active site" description="Nucleophile" evidence="4">
    <location>
        <position position="38"/>
    </location>
</feature>
<dbReference type="GO" id="GO:0016787">
    <property type="term" value="F:hydrolase activity"/>
    <property type="evidence" value="ECO:0007669"/>
    <property type="project" value="UniProtKB-UniRule"/>
</dbReference>
<sequence>MKTGLVLEGGAMRGMFTAGVLDTFLDAGVKADEVVGVSAGALFGVNYLSGQKGRAVRYNKRYNGDKNYMGLRPLLKEGNLFSTSYAYDLVPRRLDPFDDAAFQNSGVPFFAVVTNVDTGQAEYMQVKSVFDQMDLLRASGSMPFVSRPVEWEGRRYLDGGVSDSIPFEWMAARGCDKLIVVLTREEGYRKMPMNGALLRLLRRKYPAIARRLAARHTDYNRALEELERWQAEGRAFVIRPSVKTPISRIETDPEKLQQVYDLGLADGQAALPALQAWLAGR</sequence>
<keyword evidence="2 4" id="KW-0442">Lipid degradation</keyword>
<proteinExistence type="predicted"/>
<feature type="short sequence motif" description="GXSXG" evidence="4">
    <location>
        <begin position="36"/>
        <end position="40"/>
    </location>
</feature>
<protein>
    <submittedName>
        <fullName evidence="6">Patatin family protein</fullName>
    </submittedName>
</protein>
<dbReference type="InterPro" id="IPR050301">
    <property type="entry name" value="NTE"/>
</dbReference>
<evidence type="ECO:0000313" key="6">
    <source>
        <dbReference type="EMBL" id="HIX04551.1"/>
    </source>
</evidence>
<dbReference type="InterPro" id="IPR037483">
    <property type="entry name" value="YjjU-like"/>
</dbReference>
<feature type="short sequence motif" description="DGA/G" evidence="4">
    <location>
        <begin position="158"/>
        <end position="160"/>
    </location>
</feature>
<dbReference type="PANTHER" id="PTHR14226">
    <property type="entry name" value="NEUROPATHY TARGET ESTERASE/SWISS CHEESE D.MELANOGASTER"/>
    <property type="match status" value="1"/>
</dbReference>
<dbReference type="InterPro" id="IPR045943">
    <property type="entry name" value="DUF6363"/>
</dbReference>
<dbReference type="GO" id="GO:0016042">
    <property type="term" value="P:lipid catabolic process"/>
    <property type="evidence" value="ECO:0007669"/>
    <property type="project" value="UniProtKB-UniRule"/>
</dbReference>
<feature type="domain" description="PNPLA" evidence="5">
    <location>
        <begin position="5"/>
        <end position="171"/>
    </location>
</feature>
<dbReference type="InterPro" id="IPR016035">
    <property type="entry name" value="Acyl_Trfase/lysoPLipase"/>
</dbReference>
<reference evidence="6" key="1">
    <citation type="journal article" date="2021" name="PeerJ">
        <title>Extensive microbial diversity within the chicken gut microbiome revealed by metagenomics and culture.</title>
        <authorList>
            <person name="Gilroy R."/>
            <person name="Ravi A."/>
            <person name="Getino M."/>
            <person name="Pursley I."/>
            <person name="Horton D.L."/>
            <person name="Alikhan N.F."/>
            <person name="Baker D."/>
            <person name="Gharbi K."/>
            <person name="Hall N."/>
            <person name="Watson M."/>
            <person name="Adriaenssens E.M."/>
            <person name="Foster-Nyarko E."/>
            <person name="Jarju S."/>
            <person name="Secka A."/>
            <person name="Antonio M."/>
            <person name="Oren A."/>
            <person name="Chaudhuri R.R."/>
            <person name="La Ragione R."/>
            <person name="Hildebrand F."/>
            <person name="Pallen M.J."/>
        </authorList>
    </citation>
    <scope>NUCLEOTIDE SEQUENCE</scope>
    <source>
        <strain evidence="6">2239</strain>
    </source>
</reference>
<reference evidence="6" key="2">
    <citation type="submission" date="2021-04" db="EMBL/GenBank/DDBJ databases">
        <authorList>
            <person name="Gilroy R."/>
        </authorList>
    </citation>
    <scope>NUCLEOTIDE SEQUENCE</scope>
    <source>
        <strain evidence="6">2239</strain>
    </source>
</reference>
<dbReference type="AlphaFoldDB" id="A0A9D1V1T6"/>
<evidence type="ECO:0000256" key="3">
    <source>
        <dbReference type="ARBA" id="ARBA00023098"/>
    </source>
</evidence>
<comment type="caution">
    <text evidence="6">The sequence shown here is derived from an EMBL/GenBank/DDBJ whole genome shotgun (WGS) entry which is preliminary data.</text>
</comment>
<evidence type="ECO:0000256" key="1">
    <source>
        <dbReference type="ARBA" id="ARBA00022801"/>
    </source>
</evidence>
<evidence type="ECO:0000256" key="2">
    <source>
        <dbReference type="ARBA" id="ARBA00022963"/>
    </source>
</evidence>
<feature type="active site" description="Proton acceptor" evidence="4">
    <location>
        <position position="158"/>
    </location>
</feature>
<keyword evidence="3 4" id="KW-0443">Lipid metabolism</keyword>
<accession>A0A9D1V1T6</accession>
<dbReference type="PROSITE" id="PS51635">
    <property type="entry name" value="PNPLA"/>
    <property type="match status" value="1"/>
</dbReference>
<dbReference type="PANTHER" id="PTHR14226:SF25">
    <property type="entry name" value="PHOSPHOESTERASE"/>
    <property type="match status" value="1"/>
</dbReference>
<dbReference type="InterPro" id="IPR002641">
    <property type="entry name" value="PNPLA_dom"/>
</dbReference>
<dbReference type="EMBL" id="DXFW01000002">
    <property type="protein sequence ID" value="HIX04551.1"/>
    <property type="molecule type" value="Genomic_DNA"/>
</dbReference>
<evidence type="ECO:0000313" key="7">
    <source>
        <dbReference type="Proteomes" id="UP000824193"/>
    </source>
</evidence>
<keyword evidence="1 4" id="KW-0378">Hydrolase</keyword>
<dbReference type="SUPFAM" id="SSF52151">
    <property type="entry name" value="FabD/lysophospholipase-like"/>
    <property type="match status" value="1"/>
</dbReference>
<dbReference type="Gene3D" id="3.40.1090.10">
    <property type="entry name" value="Cytosolic phospholipase A2 catalytic domain"/>
    <property type="match status" value="2"/>
</dbReference>
<comment type="caution">
    <text evidence="4">Lacks conserved residue(s) required for the propagation of feature annotation.</text>
</comment>
<dbReference type="Pfam" id="PF01734">
    <property type="entry name" value="Patatin"/>
    <property type="match status" value="1"/>
</dbReference>
<name>A0A9D1V1T6_9FIRM</name>
<dbReference type="Proteomes" id="UP000824193">
    <property type="component" value="Unassembled WGS sequence"/>
</dbReference>
<evidence type="ECO:0000259" key="5">
    <source>
        <dbReference type="PROSITE" id="PS51635"/>
    </source>
</evidence>